<reference evidence="2" key="1">
    <citation type="journal article" date="2005" name="BMC Biol.">
        <title>The sequence of rice chromosomes 11 and 12, rich in disease resistance genes and recent gene duplications.</title>
        <authorList>
            <consortium name="The rice chromosomes 11 and 12 sequencing consortia"/>
        </authorList>
    </citation>
    <scope>NUCLEOTIDE SEQUENCE [LARGE SCALE GENOMIC DNA]</scope>
</reference>
<reference evidence="2" key="2">
    <citation type="submission" date="2005-04" db="EMBL/GenBank/DDBJ databases">
        <authorList>
            <person name="Buell C.R."/>
            <person name="Wing R.A."/>
            <person name="McCombie W.A."/>
            <person name="Ouyang S."/>
        </authorList>
    </citation>
    <scope>NUCLEOTIDE SEQUENCE</scope>
</reference>
<proteinExistence type="predicted"/>
<accession>Q2QVP8</accession>
<gene>
    <name evidence="2" type="ordered locus">LOC_Os12g12080</name>
</gene>
<feature type="compositionally biased region" description="Basic residues" evidence="1">
    <location>
        <begin position="85"/>
        <end position="102"/>
    </location>
</feature>
<organism evidence="2">
    <name type="scientific">Oryza sativa subsp. japonica</name>
    <name type="common">Rice</name>
    <dbReference type="NCBI Taxonomy" id="39947"/>
    <lineage>
        <taxon>Eukaryota</taxon>
        <taxon>Viridiplantae</taxon>
        <taxon>Streptophyta</taxon>
        <taxon>Embryophyta</taxon>
        <taxon>Tracheophyta</taxon>
        <taxon>Spermatophyta</taxon>
        <taxon>Magnoliopsida</taxon>
        <taxon>Liliopsida</taxon>
        <taxon>Poales</taxon>
        <taxon>Poaceae</taxon>
        <taxon>BOP clade</taxon>
        <taxon>Oryzoideae</taxon>
        <taxon>Oryzeae</taxon>
        <taxon>Oryzinae</taxon>
        <taxon>Oryza</taxon>
        <taxon>Oryza sativa</taxon>
    </lineage>
</organism>
<reference evidence="2" key="3">
    <citation type="submission" date="2006-01" db="EMBL/GenBank/DDBJ databases">
        <authorList>
            <person name="Buell R."/>
        </authorList>
    </citation>
    <scope>NUCLEOTIDE SEQUENCE</scope>
</reference>
<feature type="region of interest" description="Disordered" evidence="1">
    <location>
        <begin position="72"/>
        <end position="102"/>
    </location>
</feature>
<dbReference type="EMBL" id="DP000011">
    <property type="protein sequence ID" value="ABA96768.2"/>
    <property type="molecule type" value="Genomic_DNA"/>
</dbReference>
<sequence length="165" mass="18900">MRGFHFSPFPSPLATATTHHRHPPLPAEESSCCRRSGILPLPLCQLPTSLDARYSGTLPDTGVAVFKLPKSRRPSSLSPFCYPAGRRRKKGTGGRRRRKRKRKRKADSRVYFILDGNLWYFEDRIIRLSILDLFALEQESIWIEFLSKPGVQSHKLVPFKPSLEI</sequence>
<dbReference type="AlphaFoldDB" id="Q2QVP8"/>
<protein>
    <submittedName>
        <fullName evidence="2">Expressed protein</fullName>
    </submittedName>
</protein>
<evidence type="ECO:0000256" key="1">
    <source>
        <dbReference type="SAM" id="MobiDB-lite"/>
    </source>
</evidence>
<feature type="region of interest" description="Disordered" evidence="1">
    <location>
        <begin position="1"/>
        <end position="28"/>
    </location>
</feature>
<name>Q2QVP8_ORYSJ</name>
<evidence type="ECO:0000313" key="2">
    <source>
        <dbReference type="EMBL" id="ABA96768.2"/>
    </source>
</evidence>